<reference evidence="1" key="1">
    <citation type="submission" date="2019-08" db="EMBL/GenBank/DDBJ databases">
        <authorList>
            <person name="Kucharzyk K."/>
            <person name="Murdoch R.W."/>
            <person name="Higgins S."/>
            <person name="Loffler F."/>
        </authorList>
    </citation>
    <scope>NUCLEOTIDE SEQUENCE</scope>
</reference>
<gene>
    <name evidence="1" type="ORF">SDC9_115828</name>
</gene>
<organism evidence="1">
    <name type="scientific">bioreactor metagenome</name>
    <dbReference type="NCBI Taxonomy" id="1076179"/>
    <lineage>
        <taxon>unclassified sequences</taxon>
        <taxon>metagenomes</taxon>
        <taxon>ecological metagenomes</taxon>
    </lineage>
</organism>
<evidence type="ECO:0000313" key="1">
    <source>
        <dbReference type="EMBL" id="MPM68893.1"/>
    </source>
</evidence>
<dbReference type="AlphaFoldDB" id="A0A645C0N8"/>
<name>A0A645C0N8_9ZZZZ</name>
<proteinExistence type="predicted"/>
<protein>
    <submittedName>
        <fullName evidence="1">Uncharacterized protein</fullName>
    </submittedName>
</protein>
<sequence length="123" mass="12953">MLGEQQRVFSPPAETRLQGEFDFHDRGRVGKDAVTERTDQGGYLVGEFLQAAADDLVIVAALRIAGNGCLFRLVDNVGVGQVVQCSADDGQRSRLQALGLGTQFGMAGHIIHGAMASLGQPGA</sequence>
<accession>A0A645C0N8</accession>
<dbReference type="EMBL" id="VSSQ01022525">
    <property type="protein sequence ID" value="MPM68893.1"/>
    <property type="molecule type" value="Genomic_DNA"/>
</dbReference>
<comment type="caution">
    <text evidence="1">The sequence shown here is derived from an EMBL/GenBank/DDBJ whole genome shotgun (WGS) entry which is preliminary data.</text>
</comment>